<feature type="transmembrane region" description="Helical" evidence="2">
    <location>
        <begin position="180"/>
        <end position="201"/>
    </location>
</feature>
<dbReference type="PANTHER" id="PTHR30221:SF1">
    <property type="entry name" value="SMALL-CONDUCTANCE MECHANOSENSITIVE CHANNEL"/>
    <property type="match status" value="1"/>
</dbReference>
<feature type="transmembrane region" description="Helical" evidence="2">
    <location>
        <begin position="221"/>
        <end position="241"/>
    </location>
</feature>
<protein>
    <recommendedName>
        <fullName evidence="5">Mechanosensitive ion channel</fullName>
    </recommendedName>
</protein>
<evidence type="ECO:0000313" key="4">
    <source>
        <dbReference type="Proteomes" id="UP000248066"/>
    </source>
</evidence>
<dbReference type="RefSeq" id="WP_110521473.1">
    <property type="nucleotide sequence ID" value="NZ_PDOF01000003.1"/>
</dbReference>
<dbReference type="PANTHER" id="PTHR30221">
    <property type="entry name" value="SMALL-CONDUCTANCE MECHANOSENSITIVE CHANNEL"/>
    <property type="match status" value="1"/>
</dbReference>
<sequence>MNDATNSLRSALNSLIEAIPNVIVALLLLLLAFIIATVIRGIIVKGFTKLGADRGLVKARVASNEAQGKEILKSIGSVVYFLIFILFLPSILDALNMQSVAQPITNMVEQFLAFLPNVFAAALILVIGFFIARLVRNLIQNLLTSLKIDHWFDRLGHRRKTETATEPGQRSEPAVNKHTLASVLANVAFVVILIPIITVALEALNIETVSEPVTNVLNTVLLMIPNVFVAIILVLVGYYLATFISQLLTGLLHRTGINSVYDFVGIDQPENSRFDLAAIIGQVVKVLIVLFFTVEALNVLQLNVLNQIGNAIIVYLPLLISALLILGLAYLGGTLLQGVIRKYTKSSFSGAIVKYIIITFAVFMALDQLGFATTIVNIGFLLILGGLSVAFAISFGIGGREFAKRNLEKFERKIQRDTGGPGNGPGGPGNGPGNGLGGPSGPTNNPPGGPRV</sequence>
<proteinExistence type="predicted"/>
<feature type="transmembrane region" description="Helical" evidence="2">
    <location>
        <begin position="276"/>
        <end position="300"/>
    </location>
</feature>
<feature type="transmembrane region" description="Helical" evidence="2">
    <location>
        <begin position="312"/>
        <end position="336"/>
    </location>
</feature>
<dbReference type="GO" id="GO:0008381">
    <property type="term" value="F:mechanosensitive monoatomic ion channel activity"/>
    <property type="evidence" value="ECO:0007669"/>
    <property type="project" value="InterPro"/>
</dbReference>
<feature type="transmembrane region" description="Helical" evidence="2">
    <location>
        <begin position="111"/>
        <end position="132"/>
    </location>
</feature>
<keyword evidence="2" id="KW-0812">Transmembrane</keyword>
<organism evidence="3 4">
    <name type="scientific">Alteribacter lacisalsi</name>
    <dbReference type="NCBI Taxonomy" id="2045244"/>
    <lineage>
        <taxon>Bacteria</taxon>
        <taxon>Bacillati</taxon>
        <taxon>Bacillota</taxon>
        <taxon>Bacilli</taxon>
        <taxon>Bacillales</taxon>
        <taxon>Bacillaceae</taxon>
        <taxon>Alteribacter</taxon>
    </lineage>
</organism>
<dbReference type="Proteomes" id="UP000248066">
    <property type="component" value="Unassembled WGS sequence"/>
</dbReference>
<name>A0A2W0HRH1_9BACI</name>
<accession>A0A2W0HRH1</accession>
<dbReference type="InterPro" id="IPR008910">
    <property type="entry name" value="MSC_TM_helix"/>
</dbReference>
<dbReference type="EMBL" id="PDOF01000003">
    <property type="protein sequence ID" value="PYZ96198.1"/>
    <property type="molecule type" value="Genomic_DNA"/>
</dbReference>
<feature type="transmembrane region" description="Helical" evidence="2">
    <location>
        <begin position="71"/>
        <end position="91"/>
    </location>
</feature>
<dbReference type="NCBIfam" id="NF033912">
    <property type="entry name" value="msc"/>
    <property type="match status" value="2"/>
</dbReference>
<keyword evidence="4" id="KW-1185">Reference proteome</keyword>
<dbReference type="Gene3D" id="1.10.287.1260">
    <property type="match status" value="1"/>
</dbReference>
<keyword evidence="2" id="KW-0472">Membrane</keyword>
<reference evidence="3 4" key="1">
    <citation type="submission" date="2017-10" db="EMBL/GenBank/DDBJ databases">
        <title>Bacillus sp. nov., a halophilic bacterium isolated from a Yangshapao Lake.</title>
        <authorList>
            <person name="Wang H."/>
        </authorList>
    </citation>
    <scope>NUCLEOTIDE SEQUENCE [LARGE SCALE GENOMIC DNA]</scope>
    <source>
        <strain evidence="3 4">YSP-3</strain>
    </source>
</reference>
<feature type="transmembrane region" description="Helical" evidence="2">
    <location>
        <begin position="18"/>
        <end position="39"/>
    </location>
</feature>
<dbReference type="Pfam" id="PF05552">
    <property type="entry name" value="MS_channel_1st_1"/>
    <property type="match status" value="4"/>
</dbReference>
<feature type="compositionally biased region" description="Gly residues" evidence="1">
    <location>
        <begin position="419"/>
        <end position="440"/>
    </location>
</feature>
<dbReference type="InterPro" id="IPR045275">
    <property type="entry name" value="MscS_archaea/bacteria_type"/>
</dbReference>
<feature type="transmembrane region" description="Helical" evidence="2">
    <location>
        <begin position="348"/>
        <end position="366"/>
    </location>
</feature>
<dbReference type="AlphaFoldDB" id="A0A2W0HRH1"/>
<evidence type="ECO:0008006" key="5">
    <source>
        <dbReference type="Google" id="ProtNLM"/>
    </source>
</evidence>
<dbReference type="OrthoDB" id="1411407at2"/>
<comment type="caution">
    <text evidence="3">The sequence shown here is derived from an EMBL/GenBank/DDBJ whole genome shotgun (WGS) entry which is preliminary data.</text>
</comment>
<evidence type="ECO:0000256" key="1">
    <source>
        <dbReference type="SAM" id="MobiDB-lite"/>
    </source>
</evidence>
<evidence type="ECO:0000256" key="2">
    <source>
        <dbReference type="SAM" id="Phobius"/>
    </source>
</evidence>
<keyword evidence="2" id="KW-1133">Transmembrane helix</keyword>
<feature type="transmembrane region" description="Helical" evidence="2">
    <location>
        <begin position="378"/>
        <end position="399"/>
    </location>
</feature>
<feature type="region of interest" description="Disordered" evidence="1">
    <location>
        <begin position="413"/>
        <end position="452"/>
    </location>
</feature>
<evidence type="ECO:0000313" key="3">
    <source>
        <dbReference type="EMBL" id="PYZ96198.1"/>
    </source>
</evidence>
<gene>
    <name evidence="3" type="ORF">CR205_17705</name>
</gene>